<organism evidence="1 2">
    <name type="scientific">Brucella rhizosphaerae</name>
    <dbReference type="NCBI Taxonomy" id="571254"/>
    <lineage>
        <taxon>Bacteria</taxon>
        <taxon>Pseudomonadati</taxon>
        <taxon>Pseudomonadota</taxon>
        <taxon>Alphaproteobacteria</taxon>
        <taxon>Hyphomicrobiales</taxon>
        <taxon>Brucellaceae</taxon>
        <taxon>Brucella/Ochrobactrum group</taxon>
        <taxon>Brucella</taxon>
    </lineage>
</organism>
<reference evidence="1 2" key="1">
    <citation type="submission" date="2017-07" db="EMBL/GenBank/DDBJ databases">
        <title>Phylogenetic study on the rhizospheric bacterium Ochrobactrum sp. A44.</title>
        <authorList>
            <person name="Krzyzanowska D.M."/>
            <person name="Ossowicki A."/>
            <person name="Rajewska M."/>
            <person name="Maciag T."/>
            <person name="Kaczynski Z."/>
            <person name="Czerwicka M."/>
            <person name="Jafra S."/>
        </authorList>
    </citation>
    <scope>NUCLEOTIDE SEQUENCE [LARGE SCALE GENOMIC DNA]</scope>
    <source>
        <strain evidence="1 2">PR17</strain>
    </source>
</reference>
<evidence type="ECO:0000313" key="1">
    <source>
        <dbReference type="EMBL" id="OYR09483.1"/>
    </source>
</evidence>
<dbReference type="EMBL" id="NNRK01000034">
    <property type="protein sequence ID" value="OYR09483.1"/>
    <property type="molecule type" value="Genomic_DNA"/>
</dbReference>
<keyword evidence="2" id="KW-1185">Reference proteome</keyword>
<proteinExistence type="predicted"/>
<accession>A0A256F3X7</accession>
<name>A0A256F3X7_9HYPH</name>
<evidence type="ECO:0000313" key="2">
    <source>
        <dbReference type="Proteomes" id="UP000216345"/>
    </source>
</evidence>
<sequence>MPELIEQFPEFPALTILKGTVLCTPLIGRKKRWLISGSDI</sequence>
<gene>
    <name evidence="1" type="ORF">CEV32_1913</name>
</gene>
<dbReference type="AlphaFoldDB" id="A0A256F3X7"/>
<comment type="caution">
    <text evidence="1">The sequence shown here is derived from an EMBL/GenBank/DDBJ whole genome shotgun (WGS) entry which is preliminary data.</text>
</comment>
<dbReference type="Proteomes" id="UP000216345">
    <property type="component" value="Unassembled WGS sequence"/>
</dbReference>
<protein>
    <submittedName>
        <fullName evidence="1">Uncharacterized protein</fullName>
    </submittedName>
</protein>